<keyword evidence="1" id="KW-0904">Protein phosphatase</keyword>
<gene>
    <name evidence="2" type="ORF">GOP47_0005345</name>
</gene>
<dbReference type="InterPro" id="IPR039123">
    <property type="entry name" value="PPTC7"/>
</dbReference>
<keyword evidence="3" id="KW-1185">Reference proteome</keyword>
<keyword evidence="1" id="KW-0479">Metal-binding</keyword>
<proteinExistence type="inferred from homology"/>
<name>A0A9D4V5U6_ADICA</name>
<dbReference type="SUPFAM" id="SSF81606">
    <property type="entry name" value="PP2C-like"/>
    <property type="match status" value="1"/>
</dbReference>
<comment type="cofactor">
    <cofactor evidence="1">
        <name>Mg(2+)</name>
        <dbReference type="ChEBI" id="CHEBI:18420"/>
    </cofactor>
</comment>
<dbReference type="PANTHER" id="PTHR12320">
    <property type="entry name" value="PROTEIN PHOSPHATASE 2C"/>
    <property type="match status" value="1"/>
</dbReference>
<evidence type="ECO:0000313" key="3">
    <source>
        <dbReference type="Proteomes" id="UP000886520"/>
    </source>
</evidence>
<keyword evidence="1" id="KW-0460">Magnesium</keyword>
<dbReference type="InterPro" id="IPR036457">
    <property type="entry name" value="PPM-type-like_dom_sf"/>
</dbReference>
<dbReference type="EMBL" id="JABFUD020000005">
    <property type="protein sequence ID" value="KAI5079866.1"/>
    <property type="molecule type" value="Genomic_DNA"/>
</dbReference>
<evidence type="ECO:0000256" key="1">
    <source>
        <dbReference type="RuleBase" id="RU366020"/>
    </source>
</evidence>
<evidence type="ECO:0000313" key="2">
    <source>
        <dbReference type="EMBL" id="KAI5079866.1"/>
    </source>
</evidence>
<dbReference type="OrthoDB" id="1902039at2759"/>
<dbReference type="GO" id="GO:0004722">
    <property type="term" value="F:protein serine/threonine phosphatase activity"/>
    <property type="evidence" value="ECO:0007669"/>
    <property type="project" value="UniProtKB-EC"/>
</dbReference>
<comment type="cofactor">
    <cofactor evidence="1">
        <name>Mn(2+)</name>
        <dbReference type="ChEBI" id="CHEBI:29035"/>
    </cofactor>
</comment>
<comment type="catalytic activity">
    <reaction evidence="1">
        <text>O-phospho-L-seryl-[protein] + H2O = L-seryl-[protein] + phosphate</text>
        <dbReference type="Rhea" id="RHEA:20629"/>
        <dbReference type="Rhea" id="RHEA-COMP:9863"/>
        <dbReference type="Rhea" id="RHEA-COMP:11604"/>
        <dbReference type="ChEBI" id="CHEBI:15377"/>
        <dbReference type="ChEBI" id="CHEBI:29999"/>
        <dbReference type="ChEBI" id="CHEBI:43474"/>
        <dbReference type="ChEBI" id="CHEBI:83421"/>
        <dbReference type="EC" id="3.1.3.16"/>
    </reaction>
</comment>
<organism evidence="2 3">
    <name type="scientific">Adiantum capillus-veneris</name>
    <name type="common">Maidenhair fern</name>
    <dbReference type="NCBI Taxonomy" id="13818"/>
    <lineage>
        <taxon>Eukaryota</taxon>
        <taxon>Viridiplantae</taxon>
        <taxon>Streptophyta</taxon>
        <taxon>Embryophyta</taxon>
        <taxon>Tracheophyta</taxon>
        <taxon>Polypodiopsida</taxon>
        <taxon>Polypodiidae</taxon>
        <taxon>Polypodiales</taxon>
        <taxon>Pteridineae</taxon>
        <taxon>Pteridaceae</taxon>
        <taxon>Vittarioideae</taxon>
        <taxon>Adiantum</taxon>
    </lineage>
</organism>
<dbReference type="PANTHER" id="PTHR12320:SF1">
    <property type="entry name" value="PROTEIN PHOSPHATASE PTC7 HOMOLOG"/>
    <property type="match status" value="1"/>
</dbReference>
<comment type="similarity">
    <text evidence="1">Belongs to the PP2C family.</text>
</comment>
<reference evidence="2 3" key="1">
    <citation type="submission" date="2021-01" db="EMBL/GenBank/DDBJ databases">
        <title>Adiantum capillus-veneris genome.</title>
        <authorList>
            <person name="Fang Y."/>
            <person name="Liao Q."/>
        </authorList>
    </citation>
    <scope>NUCLEOTIDE SEQUENCE [LARGE SCALE GENOMIC DNA]</scope>
    <source>
        <strain evidence="2">H3</strain>
        <tissue evidence="2">Leaf</tissue>
    </source>
</reference>
<dbReference type="AlphaFoldDB" id="A0A9D4V5U6"/>
<accession>A0A9D4V5U6</accession>
<keyword evidence="1" id="KW-0378">Hydrolase</keyword>
<protein>
    <recommendedName>
        <fullName evidence="1">Protein phosphatase</fullName>
        <ecNumber evidence="1">3.1.3.16</ecNumber>
    </recommendedName>
</protein>
<dbReference type="GO" id="GO:0046872">
    <property type="term" value="F:metal ion binding"/>
    <property type="evidence" value="ECO:0007669"/>
    <property type="project" value="UniProtKB-UniRule"/>
</dbReference>
<dbReference type="EC" id="3.1.3.16" evidence="1"/>
<sequence>MGVADGVGGGRDLGLSSRDFSAQLMANCRDLAGQEEDIHPKEMMVRAVAGTKRLGSSTVLLGCIRGSSWLAANLGDSGFIFLLAWQVVEASRPMQASFSAPLQVGYDTESEEPQFDDPCLAETYDIPIIKVLRKCFESSGDNVEDAAAMLVEKARLKMQNVTPYFDACREHGMRVDDLTVLVAEITDPARSAVRGIVELAPAYPSLKLEALVICQYTDIKVGTFCGQFSKELSRKCAKLASKFTSPKDIIQAAAASRSKCKVRVTSTIILASLVFAKDYEHAKQQLYIANMGDSRVMTTHSGSVMLQYQEQGTLGTTQDLLLNLCISGFWAVVIIAVKVLSQQLENTSAVLI</sequence>
<dbReference type="Proteomes" id="UP000886520">
    <property type="component" value="Chromosome 5"/>
</dbReference>
<keyword evidence="1" id="KW-0464">Manganese</keyword>
<comment type="caution">
    <text evidence="2">The sequence shown here is derived from an EMBL/GenBank/DDBJ whole genome shotgun (WGS) entry which is preliminary data.</text>
</comment>
<comment type="catalytic activity">
    <reaction evidence="1">
        <text>O-phospho-L-threonyl-[protein] + H2O = L-threonyl-[protein] + phosphate</text>
        <dbReference type="Rhea" id="RHEA:47004"/>
        <dbReference type="Rhea" id="RHEA-COMP:11060"/>
        <dbReference type="Rhea" id="RHEA-COMP:11605"/>
        <dbReference type="ChEBI" id="CHEBI:15377"/>
        <dbReference type="ChEBI" id="CHEBI:30013"/>
        <dbReference type="ChEBI" id="CHEBI:43474"/>
        <dbReference type="ChEBI" id="CHEBI:61977"/>
        <dbReference type="EC" id="3.1.3.16"/>
    </reaction>
</comment>